<dbReference type="Gene3D" id="3.40.50.880">
    <property type="match status" value="1"/>
</dbReference>
<evidence type="ECO:0000256" key="7">
    <source>
        <dbReference type="ARBA" id="ARBA00022962"/>
    </source>
</evidence>
<organism evidence="15 16">
    <name type="scientific">Drechslerella dactyloides</name>
    <name type="common">Nematode-trapping fungus</name>
    <name type="synonym">Arthrobotrys dactyloides</name>
    <dbReference type="NCBI Taxonomy" id="74499"/>
    <lineage>
        <taxon>Eukaryota</taxon>
        <taxon>Fungi</taxon>
        <taxon>Dikarya</taxon>
        <taxon>Ascomycota</taxon>
        <taxon>Pezizomycotina</taxon>
        <taxon>Orbiliomycetes</taxon>
        <taxon>Orbiliales</taxon>
        <taxon>Orbiliaceae</taxon>
        <taxon>Drechslerella</taxon>
    </lineage>
</organism>
<evidence type="ECO:0000256" key="9">
    <source>
        <dbReference type="ARBA" id="ARBA00047781"/>
    </source>
</evidence>
<keyword evidence="16" id="KW-1185">Reference proteome</keyword>
<keyword evidence="7 12" id="KW-0315">Glutamine amidotransferase</keyword>
<comment type="pathway">
    <text evidence="1 12">Pyrimidine metabolism; CTP biosynthesis via de novo pathway; CTP from UDP: step 2/2.</text>
</comment>
<dbReference type="PANTHER" id="PTHR11550:SF0">
    <property type="entry name" value="CTP SYNTHASE-RELATED"/>
    <property type="match status" value="1"/>
</dbReference>
<dbReference type="GO" id="GO:0019856">
    <property type="term" value="P:pyrimidine nucleobase biosynthetic process"/>
    <property type="evidence" value="ECO:0007669"/>
    <property type="project" value="TreeGrafter"/>
</dbReference>
<dbReference type="NCBIfam" id="TIGR00337">
    <property type="entry name" value="PyrG"/>
    <property type="match status" value="1"/>
</dbReference>
<evidence type="ECO:0000256" key="3">
    <source>
        <dbReference type="ARBA" id="ARBA00012291"/>
    </source>
</evidence>
<dbReference type="InterPro" id="IPR017926">
    <property type="entry name" value="GATASE"/>
</dbReference>
<dbReference type="InterPro" id="IPR029062">
    <property type="entry name" value="Class_I_gatase-like"/>
</dbReference>
<dbReference type="InterPro" id="IPR004468">
    <property type="entry name" value="CTP_synthase"/>
</dbReference>
<dbReference type="PANTHER" id="PTHR11550">
    <property type="entry name" value="CTP SYNTHASE"/>
    <property type="match status" value="1"/>
</dbReference>
<proteinExistence type="inferred from homology"/>
<dbReference type="EMBL" id="JAQGDS010000002">
    <property type="protein sequence ID" value="KAJ6263265.1"/>
    <property type="molecule type" value="Genomic_DNA"/>
</dbReference>
<dbReference type="Proteomes" id="UP001221413">
    <property type="component" value="Unassembled WGS sequence"/>
</dbReference>
<name>A0AAD6J4R0_DREDA</name>
<feature type="domain" description="Glutamine amidotransferase" evidence="13">
    <location>
        <begin position="319"/>
        <end position="552"/>
    </location>
</feature>
<evidence type="ECO:0000313" key="16">
    <source>
        <dbReference type="Proteomes" id="UP001221413"/>
    </source>
</evidence>
<gene>
    <name evidence="15" type="ORF">Dda_1826</name>
</gene>
<dbReference type="Gene3D" id="3.40.50.300">
    <property type="entry name" value="P-loop containing nucleotide triphosphate hydrolases"/>
    <property type="match status" value="1"/>
</dbReference>
<dbReference type="Pfam" id="PF00117">
    <property type="entry name" value="GATase"/>
    <property type="match status" value="1"/>
</dbReference>
<dbReference type="FunFam" id="3.40.50.880:FF:000005">
    <property type="entry name" value="CTP synthase"/>
    <property type="match status" value="1"/>
</dbReference>
<dbReference type="GO" id="GO:0005524">
    <property type="term" value="F:ATP binding"/>
    <property type="evidence" value="ECO:0007669"/>
    <property type="project" value="UniProtKB-KW"/>
</dbReference>
<evidence type="ECO:0000256" key="11">
    <source>
        <dbReference type="ARBA" id="ARBA00070745"/>
    </source>
</evidence>
<dbReference type="PROSITE" id="PS51273">
    <property type="entry name" value="GATASE_TYPE_1"/>
    <property type="match status" value="1"/>
</dbReference>
<evidence type="ECO:0000256" key="2">
    <source>
        <dbReference type="ARBA" id="ARBA00007533"/>
    </source>
</evidence>
<evidence type="ECO:0000256" key="10">
    <source>
        <dbReference type="ARBA" id="ARBA00054275"/>
    </source>
</evidence>
<keyword evidence="8 12" id="KW-0665">Pyrimidine biosynthesis</keyword>
<comment type="function">
    <text evidence="10 12">Catalyzes the ATP-dependent amination of UTP to CTP with either L-glutamine or ammonia as the source of nitrogen.</text>
</comment>
<dbReference type="FunFam" id="3.40.50.300:FF:000207">
    <property type="entry name" value="CTP synthase"/>
    <property type="match status" value="1"/>
</dbReference>
<dbReference type="NCBIfam" id="NF003792">
    <property type="entry name" value="PRK05380.1"/>
    <property type="match status" value="1"/>
</dbReference>
<dbReference type="CDD" id="cd03113">
    <property type="entry name" value="CTPS_N"/>
    <property type="match status" value="1"/>
</dbReference>
<dbReference type="GO" id="GO:0003883">
    <property type="term" value="F:CTP synthase activity"/>
    <property type="evidence" value="ECO:0007669"/>
    <property type="project" value="UniProtKB-UniRule"/>
</dbReference>
<dbReference type="InterPro" id="IPR027417">
    <property type="entry name" value="P-loop_NTPase"/>
</dbReference>
<dbReference type="InterPro" id="IPR017456">
    <property type="entry name" value="CTP_synthase_N"/>
</dbReference>
<dbReference type="SUPFAM" id="SSF52540">
    <property type="entry name" value="P-loop containing nucleoside triphosphate hydrolases"/>
    <property type="match status" value="1"/>
</dbReference>
<dbReference type="CDD" id="cd01746">
    <property type="entry name" value="GATase1_CTP_Synthase"/>
    <property type="match status" value="1"/>
</dbReference>
<keyword evidence="4 12" id="KW-0436">Ligase</keyword>
<dbReference type="AlphaFoldDB" id="A0AAD6J4R0"/>
<evidence type="ECO:0000256" key="8">
    <source>
        <dbReference type="ARBA" id="ARBA00022975"/>
    </source>
</evidence>
<dbReference type="EC" id="6.3.4.2" evidence="3 12"/>
<dbReference type="Pfam" id="PF06418">
    <property type="entry name" value="CTP_synth_N"/>
    <property type="match status" value="1"/>
</dbReference>
<dbReference type="SUPFAM" id="SSF52317">
    <property type="entry name" value="Class I glutamine amidotransferase-like"/>
    <property type="match status" value="1"/>
</dbReference>
<protein>
    <recommendedName>
        <fullName evidence="11 12">CTP synthase</fullName>
        <ecNumber evidence="3 12">6.3.4.2</ecNumber>
    </recommendedName>
    <alternativeName>
        <fullName evidence="12">UTP--ammonia ligase</fullName>
    </alternativeName>
</protein>
<evidence type="ECO:0000259" key="13">
    <source>
        <dbReference type="Pfam" id="PF00117"/>
    </source>
</evidence>
<evidence type="ECO:0000256" key="6">
    <source>
        <dbReference type="ARBA" id="ARBA00022840"/>
    </source>
</evidence>
<comment type="similarity">
    <text evidence="2 12">Belongs to the CTP synthase family.</text>
</comment>
<evidence type="ECO:0000256" key="4">
    <source>
        <dbReference type="ARBA" id="ARBA00022598"/>
    </source>
</evidence>
<evidence type="ECO:0000313" key="15">
    <source>
        <dbReference type="EMBL" id="KAJ6263265.1"/>
    </source>
</evidence>
<dbReference type="InterPro" id="IPR033828">
    <property type="entry name" value="GATase1_CTP_Synthase"/>
</dbReference>
<evidence type="ECO:0000256" key="1">
    <source>
        <dbReference type="ARBA" id="ARBA00005171"/>
    </source>
</evidence>
<dbReference type="GO" id="GO:0005737">
    <property type="term" value="C:cytoplasm"/>
    <property type="evidence" value="ECO:0007669"/>
    <property type="project" value="TreeGrafter"/>
</dbReference>
<evidence type="ECO:0000256" key="5">
    <source>
        <dbReference type="ARBA" id="ARBA00022741"/>
    </source>
</evidence>
<dbReference type="GO" id="GO:0042802">
    <property type="term" value="F:identical protein binding"/>
    <property type="evidence" value="ECO:0007669"/>
    <property type="project" value="TreeGrafter"/>
</dbReference>
<keyword evidence="6 12" id="KW-0067">ATP-binding</keyword>
<reference evidence="15" key="1">
    <citation type="submission" date="2023-01" db="EMBL/GenBank/DDBJ databases">
        <title>The chitinases involved in constricting ring structure development in the nematode-trapping fungus Drechslerella dactyloides.</title>
        <authorList>
            <person name="Wang R."/>
            <person name="Zhang L."/>
            <person name="Tang P."/>
            <person name="Li S."/>
            <person name="Liang L."/>
        </authorList>
    </citation>
    <scope>NUCLEOTIDE SEQUENCE</scope>
    <source>
        <strain evidence="15">YMF1.00031</strain>
    </source>
</reference>
<sequence length="607" mass="67554">MKYVLVSGGVISGIGKGVIASSTGLLLQTMGLKICRLPPWLVTFTKADIAHGECFVLDDGGEVDLDLGNYERYMNITLTREHNITTGKIYQHVINREASGLLGTRRKGEYLGKTVQVVPHITDAIQDWIQRVARIPIDDTGEEPEVCIIELGGTVGDIESAPFIEAMRQLRRRAGKGNFLQIHVSLIPVINGEQKTKPTQAAIREARSSGLAPDLIACRCSEALTTGTINKIAMFCQVEPEDVVQVVDVRLTYRVPLLLENQRLLSLLSSILQLDQVVISQQLSSRGQNTWSRWKTLVHAATTLHDEVKVTLVGKYTSLHDSYLSVTKSLEHSAMHCGRRLVLEWVDSSDLEQETAKSNPASYHKAWAMVCTANGIIVPGGFGTRGTEGMIAAANWARTRKVPYLGICLGMQIAVIEFARNICGLTDATSEEFCEDPEKLANPVIMFMPEIDKRTMGGNMRLGIRPTVFQQDTEWSQLRELYGQPEQILERHRHRYEVNNKYVAKLEEAGLPFIGRDTAGERMEIIELKDHPWFVGVQYHPEYLSRVLKPSRPYLGFIAAACGSLERLLDANRKGVTLQNNFTHQIASEMEYKLKLTNGDGGAEMPA</sequence>
<dbReference type="GO" id="GO:0097268">
    <property type="term" value="C:cytoophidium"/>
    <property type="evidence" value="ECO:0007669"/>
    <property type="project" value="UniProtKB-ARBA"/>
</dbReference>
<evidence type="ECO:0000259" key="14">
    <source>
        <dbReference type="Pfam" id="PF06418"/>
    </source>
</evidence>
<evidence type="ECO:0000256" key="12">
    <source>
        <dbReference type="RuleBase" id="RU810713"/>
    </source>
</evidence>
<feature type="domain" description="CTP synthase N-terminal" evidence="14">
    <location>
        <begin position="2"/>
        <end position="274"/>
    </location>
</feature>
<dbReference type="GO" id="GO:0044210">
    <property type="term" value="P:'de novo' CTP biosynthetic process"/>
    <property type="evidence" value="ECO:0007669"/>
    <property type="project" value="UniProtKB-UniRule"/>
</dbReference>
<accession>A0AAD6J4R0</accession>
<comment type="catalytic activity">
    <reaction evidence="9 12">
        <text>UTP + L-glutamine + ATP + H2O = CTP + L-glutamate + ADP + phosphate + 2 H(+)</text>
        <dbReference type="Rhea" id="RHEA:26426"/>
        <dbReference type="ChEBI" id="CHEBI:15377"/>
        <dbReference type="ChEBI" id="CHEBI:15378"/>
        <dbReference type="ChEBI" id="CHEBI:29985"/>
        <dbReference type="ChEBI" id="CHEBI:30616"/>
        <dbReference type="ChEBI" id="CHEBI:37563"/>
        <dbReference type="ChEBI" id="CHEBI:43474"/>
        <dbReference type="ChEBI" id="CHEBI:46398"/>
        <dbReference type="ChEBI" id="CHEBI:58359"/>
        <dbReference type="ChEBI" id="CHEBI:456216"/>
        <dbReference type="EC" id="6.3.4.2"/>
    </reaction>
</comment>
<comment type="caution">
    <text evidence="15">The sequence shown here is derived from an EMBL/GenBank/DDBJ whole genome shotgun (WGS) entry which is preliminary data.</text>
</comment>
<keyword evidence="5 12" id="KW-0547">Nucleotide-binding</keyword>